<reference evidence="1 2" key="1">
    <citation type="submission" date="2016-02" db="EMBL/GenBank/DDBJ databases">
        <title>Corynebacterium glutamicum N24 whole genome sequencing project.</title>
        <authorList>
            <person name="Matsutani M."/>
            <person name="Nangtapong N."/>
            <person name="Yakushi T."/>
            <person name="Matsushita K."/>
        </authorList>
    </citation>
    <scope>NUCLEOTIDE SEQUENCE [LARGE SCALE GENOMIC DNA]</scope>
    <source>
        <strain evidence="1 2">N24</strain>
    </source>
</reference>
<protein>
    <submittedName>
        <fullName evidence="1">Uncharacterized protein</fullName>
    </submittedName>
</protein>
<dbReference type="EMBL" id="AP017369">
    <property type="protein sequence ID" value="BAU94729.1"/>
    <property type="molecule type" value="Genomic_DNA"/>
</dbReference>
<keyword evidence="2" id="KW-1185">Reference proteome</keyword>
<evidence type="ECO:0000313" key="2">
    <source>
        <dbReference type="Proteomes" id="UP000218244"/>
    </source>
</evidence>
<dbReference type="KEGG" id="csur:N24_0467"/>
<proteinExistence type="predicted"/>
<dbReference type="Proteomes" id="UP000218244">
    <property type="component" value="Chromosome"/>
</dbReference>
<accession>A0A160PLZ9</accession>
<dbReference type="RefSeq" id="WP_096454015.1">
    <property type="nucleotide sequence ID" value="NZ_AP017369.1"/>
</dbReference>
<name>A0A160PLZ9_9CORY</name>
<sequence length="152" mass="17646">MGLHSPDELQKEAKEFVCQWDKVSFKRFVKDDEALKKNSQVEIDAVYSVSETVFLFKLDVNITRPTSLEEFTLLVGYEYEKEISPSHQESIDLVVEKLGPIAFEILNQEVVRLGAYSMESPARISIRDQANFWEYFCNQPEEEISMRSRALN</sequence>
<gene>
    <name evidence="1" type="ORF">N24_0467</name>
</gene>
<organism evidence="1 2">
    <name type="scientific">Corynebacterium suranareeae</name>
    <dbReference type="NCBI Taxonomy" id="2506452"/>
    <lineage>
        <taxon>Bacteria</taxon>
        <taxon>Bacillati</taxon>
        <taxon>Actinomycetota</taxon>
        <taxon>Actinomycetes</taxon>
        <taxon>Mycobacteriales</taxon>
        <taxon>Corynebacteriaceae</taxon>
        <taxon>Corynebacterium</taxon>
    </lineage>
</organism>
<dbReference type="AlphaFoldDB" id="A0A160PLZ9"/>
<evidence type="ECO:0000313" key="1">
    <source>
        <dbReference type="EMBL" id="BAU94729.1"/>
    </source>
</evidence>